<evidence type="ECO:0000256" key="1">
    <source>
        <dbReference type="SAM" id="Phobius"/>
    </source>
</evidence>
<proteinExistence type="predicted"/>
<name>A0A2M4DBR6_ANODA</name>
<accession>A0A2M4DBR6</accession>
<reference evidence="2" key="1">
    <citation type="submission" date="2018-01" db="EMBL/GenBank/DDBJ databases">
        <title>An insight into the sialome of Amazonian anophelines.</title>
        <authorList>
            <person name="Ribeiro J.M."/>
            <person name="Scarpassa V."/>
            <person name="Calvo E."/>
        </authorList>
    </citation>
    <scope>NUCLEOTIDE SEQUENCE</scope>
</reference>
<sequence>MPGGWILVWILFGRSCSQHSLVLTVELLSFICSSSILLGSSLLLLWKSYMHASERISPPGNRVRLANAAN</sequence>
<keyword evidence="1" id="KW-1133">Transmembrane helix</keyword>
<keyword evidence="1" id="KW-0812">Transmembrane</keyword>
<dbReference type="AlphaFoldDB" id="A0A2M4DBR6"/>
<feature type="transmembrane region" description="Helical" evidence="1">
    <location>
        <begin position="27"/>
        <end position="46"/>
    </location>
</feature>
<dbReference type="EMBL" id="GGFL01010855">
    <property type="protein sequence ID" value="MBW75033.1"/>
    <property type="molecule type" value="Transcribed_RNA"/>
</dbReference>
<protein>
    <submittedName>
        <fullName evidence="2">Uncharacterized protein</fullName>
    </submittedName>
</protein>
<organism evidence="2">
    <name type="scientific">Anopheles darlingi</name>
    <name type="common">Mosquito</name>
    <dbReference type="NCBI Taxonomy" id="43151"/>
    <lineage>
        <taxon>Eukaryota</taxon>
        <taxon>Metazoa</taxon>
        <taxon>Ecdysozoa</taxon>
        <taxon>Arthropoda</taxon>
        <taxon>Hexapoda</taxon>
        <taxon>Insecta</taxon>
        <taxon>Pterygota</taxon>
        <taxon>Neoptera</taxon>
        <taxon>Endopterygota</taxon>
        <taxon>Diptera</taxon>
        <taxon>Nematocera</taxon>
        <taxon>Culicoidea</taxon>
        <taxon>Culicidae</taxon>
        <taxon>Anophelinae</taxon>
        <taxon>Anopheles</taxon>
    </lineage>
</organism>
<evidence type="ECO:0000313" key="2">
    <source>
        <dbReference type="EMBL" id="MBW75033.1"/>
    </source>
</evidence>
<keyword evidence="1" id="KW-0472">Membrane</keyword>